<dbReference type="OrthoDB" id="3945418at2759"/>
<dbReference type="GO" id="GO:0016705">
    <property type="term" value="F:oxidoreductase activity, acting on paired donors, with incorporation or reduction of molecular oxygen"/>
    <property type="evidence" value="ECO:0007669"/>
    <property type="project" value="InterPro"/>
</dbReference>
<comment type="similarity">
    <text evidence="4">Belongs to the cytochrome P450 family.</text>
</comment>
<keyword evidence="4" id="KW-0560">Oxidoreductase</keyword>
<dbReference type="AlphaFoldDB" id="A0A7J7LFT2"/>
<dbReference type="GO" id="GO:0044550">
    <property type="term" value="P:secondary metabolite biosynthetic process"/>
    <property type="evidence" value="ECO:0007669"/>
    <property type="project" value="UniProtKB-ARBA"/>
</dbReference>
<dbReference type="InterPro" id="IPR036396">
    <property type="entry name" value="Cyt_P450_sf"/>
</dbReference>
<dbReference type="PRINTS" id="PR00463">
    <property type="entry name" value="EP450I"/>
</dbReference>
<dbReference type="PRINTS" id="PR00385">
    <property type="entry name" value="P450"/>
</dbReference>
<evidence type="ECO:0000256" key="1">
    <source>
        <dbReference type="ARBA" id="ARBA00022723"/>
    </source>
</evidence>
<keyword evidence="6" id="KW-1185">Reference proteome</keyword>
<evidence type="ECO:0000313" key="5">
    <source>
        <dbReference type="EMBL" id="KAF6141497.1"/>
    </source>
</evidence>
<dbReference type="PROSITE" id="PS00086">
    <property type="entry name" value="CYTOCHROME_P450"/>
    <property type="match status" value="1"/>
</dbReference>
<comment type="caution">
    <text evidence="5">The sequence shown here is derived from an EMBL/GenBank/DDBJ whole genome shotgun (WGS) entry which is preliminary data.</text>
</comment>
<proteinExistence type="inferred from homology"/>
<dbReference type="InterPro" id="IPR001128">
    <property type="entry name" value="Cyt_P450"/>
</dbReference>
<dbReference type="GO" id="GO:0016125">
    <property type="term" value="P:sterol metabolic process"/>
    <property type="evidence" value="ECO:0007669"/>
    <property type="project" value="TreeGrafter"/>
</dbReference>
<organism evidence="5 6">
    <name type="scientific">Kingdonia uniflora</name>
    <dbReference type="NCBI Taxonomy" id="39325"/>
    <lineage>
        <taxon>Eukaryota</taxon>
        <taxon>Viridiplantae</taxon>
        <taxon>Streptophyta</taxon>
        <taxon>Embryophyta</taxon>
        <taxon>Tracheophyta</taxon>
        <taxon>Spermatophyta</taxon>
        <taxon>Magnoliopsida</taxon>
        <taxon>Ranunculales</taxon>
        <taxon>Circaeasteraceae</taxon>
        <taxon>Kingdonia</taxon>
    </lineage>
</organism>
<comment type="cofactor">
    <cofactor evidence="3">
        <name>heme</name>
        <dbReference type="ChEBI" id="CHEBI:30413"/>
    </cofactor>
</comment>
<feature type="binding site" description="axial binding residue" evidence="3">
    <location>
        <position position="545"/>
    </location>
    <ligand>
        <name>heme</name>
        <dbReference type="ChEBI" id="CHEBI:30413"/>
    </ligand>
    <ligandPart>
        <name>Fe</name>
        <dbReference type="ChEBI" id="CHEBI:18248"/>
    </ligandPart>
</feature>
<dbReference type="Proteomes" id="UP000541444">
    <property type="component" value="Unassembled WGS sequence"/>
</dbReference>
<dbReference type="GO" id="GO:0020037">
    <property type="term" value="F:heme binding"/>
    <property type="evidence" value="ECO:0007669"/>
    <property type="project" value="InterPro"/>
</dbReference>
<gene>
    <name evidence="5" type="ORF">GIB67_000878</name>
</gene>
<name>A0A7J7LFT2_9MAGN</name>
<evidence type="ECO:0000256" key="4">
    <source>
        <dbReference type="RuleBase" id="RU000461"/>
    </source>
</evidence>
<evidence type="ECO:0000256" key="2">
    <source>
        <dbReference type="ARBA" id="ARBA00023004"/>
    </source>
</evidence>
<protein>
    <recommendedName>
        <fullName evidence="7">Cytochrome P450</fullName>
    </recommendedName>
</protein>
<keyword evidence="2 3" id="KW-0408">Iron</keyword>
<dbReference type="Gene3D" id="1.10.630.10">
    <property type="entry name" value="Cytochrome P450"/>
    <property type="match status" value="2"/>
</dbReference>
<dbReference type="PANTHER" id="PTHR24286">
    <property type="entry name" value="CYTOCHROME P450 26"/>
    <property type="match status" value="1"/>
</dbReference>
<dbReference type="PANTHER" id="PTHR24286:SF217">
    <property type="entry name" value="OS07G0520300 PROTEIN"/>
    <property type="match status" value="1"/>
</dbReference>
<dbReference type="GO" id="GO:0004497">
    <property type="term" value="F:monooxygenase activity"/>
    <property type="evidence" value="ECO:0007669"/>
    <property type="project" value="UniProtKB-KW"/>
</dbReference>
<accession>A0A7J7LFT2</accession>
<dbReference type="InterPro" id="IPR002401">
    <property type="entry name" value="Cyt_P450_E_grp-I"/>
</dbReference>
<dbReference type="Pfam" id="PF00067">
    <property type="entry name" value="p450"/>
    <property type="match status" value="3"/>
</dbReference>
<dbReference type="InterPro" id="IPR017972">
    <property type="entry name" value="Cyt_P450_CS"/>
</dbReference>
<dbReference type="EMBL" id="JACGCM010002325">
    <property type="protein sequence ID" value="KAF6141497.1"/>
    <property type="molecule type" value="Genomic_DNA"/>
</dbReference>
<keyword evidence="3 4" id="KW-0349">Heme</keyword>
<dbReference type="SUPFAM" id="SSF48264">
    <property type="entry name" value="Cytochrome P450"/>
    <property type="match status" value="2"/>
</dbReference>
<evidence type="ECO:0008006" key="7">
    <source>
        <dbReference type="Google" id="ProtNLM"/>
    </source>
</evidence>
<keyword evidence="1 3" id="KW-0479">Metal-binding</keyword>
<dbReference type="GO" id="GO:0005506">
    <property type="term" value="F:iron ion binding"/>
    <property type="evidence" value="ECO:0007669"/>
    <property type="project" value="InterPro"/>
</dbReference>
<reference evidence="5 6" key="1">
    <citation type="journal article" date="2020" name="IScience">
        <title>Genome Sequencing of the Endangered Kingdonia uniflora (Circaeasteraceae, Ranunculales) Reveals Potential Mechanisms of Evolutionary Specialization.</title>
        <authorList>
            <person name="Sun Y."/>
            <person name="Deng T."/>
            <person name="Zhang A."/>
            <person name="Moore M.J."/>
            <person name="Landis J.B."/>
            <person name="Lin N."/>
            <person name="Zhang H."/>
            <person name="Zhang X."/>
            <person name="Huang J."/>
            <person name="Zhang X."/>
            <person name="Sun H."/>
            <person name="Wang H."/>
        </authorList>
    </citation>
    <scope>NUCLEOTIDE SEQUENCE [LARGE SCALE GENOMIC DNA]</scope>
    <source>
        <strain evidence="5">TB1705</strain>
        <tissue evidence="5">Leaf</tissue>
    </source>
</reference>
<keyword evidence="4" id="KW-0503">Monooxygenase</keyword>
<dbReference type="CDD" id="cd11043">
    <property type="entry name" value="CYP90-like"/>
    <property type="match status" value="1"/>
</dbReference>
<evidence type="ECO:0000313" key="6">
    <source>
        <dbReference type="Proteomes" id="UP000541444"/>
    </source>
</evidence>
<evidence type="ECO:0000256" key="3">
    <source>
        <dbReference type="PIRSR" id="PIRSR602401-1"/>
    </source>
</evidence>
<sequence length="599" mass="68817">MRRFRILNHFTYVCIKNDSTRLRLKCSQEKWKWLVFISRNNYGHTMVLKHGNFQHSCEGKLGVENTLCNAIWVAGEVESLVRNVRAMTPKTIKVLWAMNLTHMDETIFPNPSKFDPSRFDQQTLVLLFCYVVFRGGKDSISLTCLPQCISLYPSPFPILLLLIMRRRKLSNKLPPGSLGIPFIGQSLDLLRAMRTNTAEKWLEERARKYGPISKLTLFGTPTVFVRGKAANKFVFNNDGEVLGNNQPKSIARIMGSRNILELNGEDHRRVRGALLTFLKPEVLKKYVGKMDKEVRNHLKVHWQGKTKITIMPLMKTLTFDIMCSLLFGLESGDKKRETFVKYFMEMIEGMWTIPVNLPFTRFNRSIRASTKAQSLVMGLIREKREALLKQQASPSDDLILSLLCITGEDNKPALSDKEIVDNVMIVMLAGFDTSSVLLTFLVRLLINDPFVYAAVLREHEEIAEGKKSGEELTWEDLSKMKYTWRVANETLRMTPPVLVFWVANMTHMDETIFPNPSKFDPSRFDQQTPVPPFCYVAFGGGPRVCPGYEFARLEVLVSVHYMVTMYNWKFCLNDNSFIRDPMPLQNQGLPILIEPKKSF</sequence>